<keyword evidence="3" id="KW-0812">Transmembrane</keyword>
<dbReference type="PROSITE" id="PS50887">
    <property type="entry name" value="GGDEF"/>
    <property type="match status" value="1"/>
</dbReference>
<dbReference type="GO" id="GO:0052621">
    <property type="term" value="F:diguanylate cyclase activity"/>
    <property type="evidence" value="ECO:0007669"/>
    <property type="project" value="UniProtKB-EC"/>
</dbReference>
<dbReference type="RefSeq" id="WP_007186967.1">
    <property type="nucleotide sequence ID" value="NZ_AKGD01000004.1"/>
</dbReference>
<dbReference type="SUPFAM" id="SSF55073">
    <property type="entry name" value="Nucleotide cyclase"/>
    <property type="match status" value="1"/>
</dbReference>
<dbReference type="PANTHER" id="PTHR45138">
    <property type="entry name" value="REGULATORY COMPONENTS OF SENSORY TRANSDUCTION SYSTEM"/>
    <property type="match status" value="1"/>
</dbReference>
<dbReference type="InterPro" id="IPR043128">
    <property type="entry name" value="Rev_trsase/Diguanyl_cyclase"/>
</dbReference>
<dbReference type="GO" id="GO:0043709">
    <property type="term" value="P:cell adhesion involved in single-species biofilm formation"/>
    <property type="evidence" value="ECO:0007669"/>
    <property type="project" value="TreeGrafter"/>
</dbReference>
<evidence type="ECO:0000256" key="1">
    <source>
        <dbReference type="ARBA" id="ARBA00012528"/>
    </source>
</evidence>
<dbReference type="InterPro" id="IPR050469">
    <property type="entry name" value="Diguanylate_Cyclase"/>
</dbReference>
<comment type="catalytic activity">
    <reaction evidence="2">
        <text>2 GTP = 3',3'-c-di-GMP + 2 diphosphate</text>
        <dbReference type="Rhea" id="RHEA:24898"/>
        <dbReference type="ChEBI" id="CHEBI:33019"/>
        <dbReference type="ChEBI" id="CHEBI:37565"/>
        <dbReference type="ChEBI" id="CHEBI:58805"/>
        <dbReference type="EC" id="2.7.7.65"/>
    </reaction>
</comment>
<protein>
    <recommendedName>
        <fullName evidence="1">diguanylate cyclase</fullName>
        <ecNumber evidence="1">2.7.7.65</ecNumber>
    </recommendedName>
</protein>
<dbReference type="InterPro" id="IPR029787">
    <property type="entry name" value="Nucleotide_cyclase"/>
</dbReference>
<keyword evidence="3" id="KW-1133">Transmembrane helix</keyword>
<keyword evidence="6" id="KW-1185">Reference proteome</keyword>
<feature type="transmembrane region" description="Helical" evidence="3">
    <location>
        <begin position="69"/>
        <end position="90"/>
    </location>
</feature>
<comment type="caution">
    <text evidence="5">The sequence shown here is derived from an EMBL/GenBank/DDBJ whole genome shotgun (WGS) entry which is preliminary data.</text>
</comment>
<evidence type="ECO:0000259" key="4">
    <source>
        <dbReference type="PROSITE" id="PS50887"/>
    </source>
</evidence>
<evidence type="ECO:0000313" key="5">
    <source>
        <dbReference type="EMBL" id="EIT67597.1"/>
    </source>
</evidence>
<dbReference type="Gene3D" id="3.30.70.270">
    <property type="match status" value="1"/>
</dbReference>
<reference evidence="5 6" key="1">
    <citation type="journal article" date="2012" name="J. Bacteriol.">
        <title>Genome Sequence of n-Alkane-Degrading Hydrocarboniphaga effusa Strain AP103T (ATCC BAA-332T).</title>
        <authorList>
            <person name="Chang H.K."/>
            <person name="Zylstra G.J."/>
            <person name="Chae J.C."/>
        </authorList>
    </citation>
    <scope>NUCLEOTIDE SEQUENCE [LARGE SCALE GENOMIC DNA]</scope>
    <source>
        <strain evidence="5 6">AP103</strain>
    </source>
</reference>
<proteinExistence type="predicted"/>
<dbReference type="GO" id="GO:1902201">
    <property type="term" value="P:negative regulation of bacterial-type flagellum-dependent cell motility"/>
    <property type="evidence" value="ECO:0007669"/>
    <property type="project" value="TreeGrafter"/>
</dbReference>
<dbReference type="EMBL" id="AKGD01000004">
    <property type="protein sequence ID" value="EIT67597.1"/>
    <property type="molecule type" value="Genomic_DNA"/>
</dbReference>
<feature type="transmembrane region" description="Helical" evidence="3">
    <location>
        <begin position="151"/>
        <end position="167"/>
    </location>
</feature>
<keyword evidence="3" id="KW-0472">Membrane</keyword>
<dbReference type="PANTHER" id="PTHR45138:SF9">
    <property type="entry name" value="DIGUANYLATE CYCLASE DGCM-RELATED"/>
    <property type="match status" value="1"/>
</dbReference>
<evidence type="ECO:0000256" key="2">
    <source>
        <dbReference type="ARBA" id="ARBA00034247"/>
    </source>
</evidence>
<dbReference type="NCBIfam" id="TIGR00254">
    <property type="entry name" value="GGDEF"/>
    <property type="match status" value="1"/>
</dbReference>
<dbReference type="OrthoDB" id="9812260at2"/>
<dbReference type="Pfam" id="PF00990">
    <property type="entry name" value="GGDEF"/>
    <property type="match status" value="1"/>
</dbReference>
<feature type="transmembrane region" description="Helical" evidence="3">
    <location>
        <begin position="123"/>
        <end position="144"/>
    </location>
</feature>
<evidence type="ECO:0000256" key="3">
    <source>
        <dbReference type="SAM" id="Phobius"/>
    </source>
</evidence>
<organism evidence="5 6">
    <name type="scientific">Hydrocarboniphaga effusa AP103</name>
    <dbReference type="NCBI Taxonomy" id="1172194"/>
    <lineage>
        <taxon>Bacteria</taxon>
        <taxon>Pseudomonadati</taxon>
        <taxon>Pseudomonadota</taxon>
        <taxon>Gammaproteobacteria</taxon>
        <taxon>Nevskiales</taxon>
        <taxon>Nevskiaceae</taxon>
        <taxon>Hydrocarboniphaga</taxon>
    </lineage>
</organism>
<feature type="transmembrane region" description="Helical" evidence="3">
    <location>
        <begin position="179"/>
        <end position="196"/>
    </location>
</feature>
<dbReference type="GO" id="GO:0005886">
    <property type="term" value="C:plasma membrane"/>
    <property type="evidence" value="ECO:0007669"/>
    <property type="project" value="TreeGrafter"/>
</dbReference>
<dbReference type="CDD" id="cd01949">
    <property type="entry name" value="GGDEF"/>
    <property type="match status" value="1"/>
</dbReference>
<sequence length="385" mass="42608">MSELSELEAIRRQRGYGRVFSLPLESSYRATKRRDYRLSRSLLFAILGLMLALMPGFCPVFRVNDPVLWPLRLGGFALAALLFVTAWATYYRRDRIMLVQVLQSASIVAAGLAPVLLRGLALAGQMSFPMELVSSVLLSIALFGGFGWKRIATGLSTCFLLTAWLQYAMTEPGSETGMQLYALAVLTLIAVGGVYMNEYISRIAWVASAHAAAMARTDPLTGLSTRAEFNQAFLSRLAQARRDKRLVALMLLDIDHFKQVNDGHGHLFGDEVLRAVGGLILAEVARRPLDLRVRYGGEEIAVLWYDIELASLPMVCERLLRSIRSLDLIDPVSGERVPISASAGVTWVEPGSAVEPIAVLQRADELLYKAKREGRDRYILGPFTE</sequence>
<evidence type="ECO:0000313" key="6">
    <source>
        <dbReference type="Proteomes" id="UP000003704"/>
    </source>
</evidence>
<dbReference type="SMART" id="SM00267">
    <property type="entry name" value="GGDEF"/>
    <property type="match status" value="1"/>
</dbReference>
<dbReference type="Proteomes" id="UP000003704">
    <property type="component" value="Unassembled WGS sequence"/>
</dbReference>
<gene>
    <name evidence="5" type="ORF">WQQ_40320</name>
</gene>
<accession>I7Z7L6</accession>
<feature type="transmembrane region" description="Helical" evidence="3">
    <location>
        <begin position="42"/>
        <end position="63"/>
    </location>
</feature>
<dbReference type="EC" id="2.7.7.65" evidence="1"/>
<dbReference type="AlphaFoldDB" id="I7Z7L6"/>
<name>I7Z7L6_9GAMM</name>
<dbReference type="STRING" id="1172194.WQQ_40320"/>
<dbReference type="InterPro" id="IPR000160">
    <property type="entry name" value="GGDEF_dom"/>
</dbReference>
<feature type="transmembrane region" description="Helical" evidence="3">
    <location>
        <begin position="97"/>
        <end position="117"/>
    </location>
</feature>
<feature type="domain" description="GGDEF" evidence="4">
    <location>
        <begin position="245"/>
        <end position="383"/>
    </location>
</feature>